<feature type="domain" description="Peptidase C39" evidence="2">
    <location>
        <begin position="61"/>
        <end position="202"/>
    </location>
</feature>
<keyword evidence="1" id="KW-0812">Transmembrane</keyword>
<dbReference type="KEGG" id="csc:Csac_0566"/>
<sequence>MIEYLYYVIIILSLWAVLPLLFMLLISMLAYFFKKNDFIIRRIMKIGLGLGKENDDGIQMQVKHFDCGKAVLSQILMDFELFHADLSLPEPSSMKDIVEVASKHGCLAYGYSEATLTLIEESIKRNGKVMTLLKIYYPFEGWWVKPTKLMLKVLCGKEDLYHWVMIEKIHEKYIYIIDPYFGKIKLSRYSFEDCWTKKVIFIYNPLTRSKTIAKRGEDNICIP</sequence>
<keyword evidence="4" id="KW-1185">Reference proteome</keyword>
<dbReference type="GO" id="GO:0005524">
    <property type="term" value="F:ATP binding"/>
    <property type="evidence" value="ECO:0007669"/>
    <property type="project" value="InterPro"/>
</dbReference>
<organism evidence="3 4">
    <name type="scientific">Caldicellulosiruptor saccharolyticus (strain ATCC 43494 / DSM 8903 / Tp8T 6331)</name>
    <dbReference type="NCBI Taxonomy" id="351627"/>
    <lineage>
        <taxon>Bacteria</taxon>
        <taxon>Bacillati</taxon>
        <taxon>Bacillota</taxon>
        <taxon>Bacillota incertae sedis</taxon>
        <taxon>Caldicellulosiruptorales</taxon>
        <taxon>Caldicellulosiruptoraceae</taxon>
        <taxon>Caldicellulosiruptor</taxon>
    </lineage>
</organism>
<dbReference type="GO" id="GO:0006508">
    <property type="term" value="P:proteolysis"/>
    <property type="evidence" value="ECO:0007669"/>
    <property type="project" value="InterPro"/>
</dbReference>
<dbReference type="GO" id="GO:0016020">
    <property type="term" value="C:membrane"/>
    <property type="evidence" value="ECO:0007669"/>
    <property type="project" value="InterPro"/>
</dbReference>
<evidence type="ECO:0000256" key="1">
    <source>
        <dbReference type="SAM" id="Phobius"/>
    </source>
</evidence>
<keyword evidence="1" id="KW-0472">Membrane</keyword>
<keyword evidence="1" id="KW-1133">Transmembrane helix</keyword>
<evidence type="ECO:0000259" key="2">
    <source>
        <dbReference type="PROSITE" id="PS50990"/>
    </source>
</evidence>
<feature type="transmembrane region" description="Helical" evidence="1">
    <location>
        <begin position="6"/>
        <end position="33"/>
    </location>
</feature>
<dbReference type="Proteomes" id="UP000000256">
    <property type="component" value="Chromosome"/>
</dbReference>
<evidence type="ECO:0000313" key="4">
    <source>
        <dbReference type="Proteomes" id="UP000000256"/>
    </source>
</evidence>
<dbReference type="PROSITE" id="PS50990">
    <property type="entry name" value="PEPTIDASE_C39"/>
    <property type="match status" value="1"/>
</dbReference>
<dbReference type="OrthoDB" id="1716878at2"/>
<gene>
    <name evidence="3" type="ordered locus">Csac_0566</name>
</gene>
<dbReference type="InterPro" id="IPR005074">
    <property type="entry name" value="Peptidase_C39"/>
</dbReference>
<name>A4XH07_CALS8</name>
<proteinExistence type="predicted"/>
<dbReference type="EMBL" id="CP000679">
    <property type="protein sequence ID" value="ABP66192.1"/>
    <property type="molecule type" value="Genomic_DNA"/>
</dbReference>
<dbReference type="GO" id="GO:0008233">
    <property type="term" value="F:peptidase activity"/>
    <property type="evidence" value="ECO:0007669"/>
    <property type="project" value="InterPro"/>
</dbReference>
<dbReference type="eggNOG" id="COG3271">
    <property type="taxonomic scope" value="Bacteria"/>
</dbReference>
<dbReference type="STRING" id="351627.Csac_0566"/>
<dbReference type="Pfam" id="PF03412">
    <property type="entry name" value="Peptidase_C39"/>
    <property type="match status" value="1"/>
</dbReference>
<dbReference type="RefSeq" id="WP_011916140.1">
    <property type="nucleotide sequence ID" value="NC_009437.1"/>
</dbReference>
<reference evidence="3 4" key="1">
    <citation type="journal article" date="2008" name="Appl. Environ. Microbiol.">
        <title>Hydrogenomics of the extremely thermophilic bacterium Caldicellulosiruptor saccharolyticus.</title>
        <authorList>
            <person name="van de Werken H.J."/>
            <person name="Verhaart M.R."/>
            <person name="VanFossen A.L."/>
            <person name="Willquist K."/>
            <person name="Lewis D.L."/>
            <person name="Nichols J.D."/>
            <person name="Goorissen H.P."/>
            <person name="Mongodin E.F."/>
            <person name="Nelson K.E."/>
            <person name="van Niel E.W."/>
            <person name="Stams A.J."/>
            <person name="Ward D.E."/>
            <person name="de Vos W.M."/>
            <person name="van der Oost J."/>
            <person name="Kelly R.M."/>
            <person name="Kengen S.W."/>
        </authorList>
    </citation>
    <scope>NUCLEOTIDE SEQUENCE [LARGE SCALE GENOMIC DNA]</scope>
    <source>
        <strain evidence="4">ATCC 43494 / DSM 8903 / Tp8T 6331</strain>
    </source>
</reference>
<dbReference type="Gene3D" id="3.90.70.10">
    <property type="entry name" value="Cysteine proteinases"/>
    <property type="match status" value="1"/>
</dbReference>
<accession>A4XH07</accession>
<protein>
    <submittedName>
        <fullName evidence="3">Peptidase C39, bacteriocin processing</fullName>
    </submittedName>
</protein>
<dbReference type="AlphaFoldDB" id="A4XH07"/>
<dbReference type="HOGENOM" id="CLU_1238320_0_0_9"/>
<evidence type="ECO:0000313" key="3">
    <source>
        <dbReference type="EMBL" id="ABP66192.1"/>
    </source>
</evidence>